<dbReference type="SUPFAM" id="SSF49899">
    <property type="entry name" value="Concanavalin A-like lectins/glucanases"/>
    <property type="match status" value="1"/>
</dbReference>
<keyword evidence="4 8" id="KW-1133">Transmembrane helix</keyword>
<sequence>MMILSKPSLAALLLAGVAQAQYLISELSFGYDGRITGKQDGKIPNFNVKGSPVPPEILSNRIVLTPVAPGNQRSSIWSEQSLNHDTWVADVDFRASGTERGGGNLNIWLTSSKGPEDIGTRSAYTVGRFEGLAIVVDTYGGTGGMIRGFLNDGSIDFSSKPALDALVFGQCQYAYRNLGRPSQIKMRQEADNFKVEVDGKLCFESGKIQMPRGYRFGLTAATPDNPDSFEIFKMVVMADKTGQQQQQDKTKQKPKAANKKPAAEKKKEKKDEGEPSQFFQRDDGSAAPADPPLDGDDIPDADAETYTTSRSQFADLHNRLQSVNHHASTIYRTLSRSIQANDKRHDELAKLVSEFRGELRRLEALEGVRNKLENLEREVKSLRTEVSNKMSVSERNMKNVLSDHHASITDNIVQAAPGHGKLILVVVAGQVVLAGFYVWYKKRQNDVPKKYV</sequence>
<keyword evidence="5 8" id="KW-0472">Membrane</keyword>
<keyword evidence="6" id="KW-0175">Coiled coil</keyword>
<feature type="coiled-coil region" evidence="6">
    <location>
        <begin position="345"/>
        <end position="392"/>
    </location>
</feature>
<dbReference type="PANTHER" id="PTHR12223">
    <property type="entry name" value="VESICULAR MANNOSE-BINDING LECTIN"/>
    <property type="match status" value="1"/>
</dbReference>
<evidence type="ECO:0000256" key="4">
    <source>
        <dbReference type="ARBA" id="ARBA00022989"/>
    </source>
</evidence>
<accession>A0AAE8N320</accession>
<dbReference type="GO" id="GO:0006888">
    <property type="term" value="P:endoplasmic reticulum to Golgi vesicle-mediated transport"/>
    <property type="evidence" value="ECO:0007669"/>
    <property type="project" value="TreeGrafter"/>
</dbReference>
<evidence type="ECO:0000313" key="12">
    <source>
        <dbReference type="Proteomes" id="UP001187682"/>
    </source>
</evidence>
<keyword evidence="12" id="KW-1185">Reference proteome</keyword>
<dbReference type="GO" id="GO:0005537">
    <property type="term" value="F:D-mannose binding"/>
    <property type="evidence" value="ECO:0007669"/>
    <property type="project" value="TreeGrafter"/>
</dbReference>
<feature type="compositionally biased region" description="Acidic residues" evidence="7">
    <location>
        <begin position="293"/>
        <end position="303"/>
    </location>
</feature>
<dbReference type="GO" id="GO:0000139">
    <property type="term" value="C:Golgi membrane"/>
    <property type="evidence" value="ECO:0007669"/>
    <property type="project" value="TreeGrafter"/>
</dbReference>
<reference evidence="11" key="1">
    <citation type="submission" date="2018-03" db="EMBL/GenBank/DDBJ databases">
        <authorList>
            <person name="Guldener U."/>
        </authorList>
    </citation>
    <scope>NUCLEOTIDE SEQUENCE</scope>
</reference>
<dbReference type="PROSITE" id="PS51328">
    <property type="entry name" value="L_LECTIN_LIKE"/>
    <property type="match status" value="1"/>
</dbReference>
<feature type="signal peptide" evidence="9">
    <location>
        <begin position="1"/>
        <end position="20"/>
    </location>
</feature>
<keyword evidence="2 8" id="KW-0812">Transmembrane</keyword>
<evidence type="ECO:0000256" key="9">
    <source>
        <dbReference type="SAM" id="SignalP"/>
    </source>
</evidence>
<dbReference type="GO" id="GO:0005789">
    <property type="term" value="C:endoplasmic reticulum membrane"/>
    <property type="evidence" value="ECO:0007669"/>
    <property type="project" value="TreeGrafter"/>
</dbReference>
<dbReference type="Gene3D" id="6.10.140.920">
    <property type="match status" value="1"/>
</dbReference>
<dbReference type="Pfam" id="PF03388">
    <property type="entry name" value="Lectin_leg-like"/>
    <property type="match status" value="1"/>
</dbReference>
<evidence type="ECO:0000256" key="3">
    <source>
        <dbReference type="ARBA" id="ARBA00022729"/>
    </source>
</evidence>
<feature type="transmembrane region" description="Helical" evidence="8">
    <location>
        <begin position="422"/>
        <end position="440"/>
    </location>
</feature>
<dbReference type="CDD" id="cd06903">
    <property type="entry name" value="lectin_EMP46_EMP47"/>
    <property type="match status" value="1"/>
</dbReference>
<feature type="compositionally biased region" description="Basic and acidic residues" evidence="7">
    <location>
        <begin position="261"/>
        <end position="273"/>
    </location>
</feature>
<evidence type="ECO:0000256" key="2">
    <source>
        <dbReference type="ARBA" id="ARBA00022692"/>
    </source>
</evidence>
<dbReference type="InterPro" id="IPR035661">
    <property type="entry name" value="EMP46/EMP47_N"/>
</dbReference>
<protein>
    <submittedName>
        <fullName evidence="11">Related to EMP47 Golgi membrane protein</fullName>
    </submittedName>
</protein>
<dbReference type="InterPro" id="IPR051136">
    <property type="entry name" value="Intracellular_Lectin-GPT"/>
</dbReference>
<comment type="subcellular location">
    <subcellularLocation>
        <location evidence="1">Membrane</location>
        <topology evidence="1">Single-pass type I membrane protein</topology>
    </subcellularLocation>
</comment>
<name>A0AAE8N320_9PEZI</name>
<dbReference type="InterPro" id="IPR013320">
    <property type="entry name" value="ConA-like_dom_sf"/>
</dbReference>
<dbReference type="Gene3D" id="2.60.120.200">
    <property type="match status" value="1"/>
</dbReference>
<evidence type="ECO:0000256" key="8">
    <source>
        <dbReference type="SAM" id="Phobius"/>
    </source>
</evidence>
<keyword evidence="3 9" id="KW-0732">Signal</keyword>
<dbReference type="PANTHER" id="PTHR12223:SF28">
    <property type="entry name" value="LECTIN, MANNOSE BINDING 1 LIKE"/>
    <property type="match status" value="1"/>
</dbReference>
<gene>
    <name evidence="11" type="ORF">DNG_07218</name>
</gene>
<evidence type="ECO:0000256" key="7">
    <source>
        <dbReference type="SAM" id="MobiDB-lite"/>
    </source>
</evidence>
<organism evidence="11 12">
    <name type="scientific">Cephalotrichum gorgonifer</name>
    <dbReference type="NCBI Taxonomy" id="2041049"/>
    <lineage>
        <taxon>Eukaryota</taxon>
        <taxon>Fungi</taxon>
        <taxon>Dikarya</taxon>
        <taxon>Ascomycota</taxon>
        <taxon>Pezizomycotina</taxon>
        <taxon>Sordariomycetes</taxon>
        <taxon>Hypocreomycetidae</taxon>
        <taxon>Microascales</taxon>
        <taxon>Microascaceae</taxon>
        <taxon>Cephalotrichum</taxon>
    </lineage>
</organism>
<evidence type="ECO:0000256" key="5">
    <source>
        <dbReference type="ARBA" id="ARBA00023136"/>
    </source>
</evidence>
<comment type="caution">
    <text evidence="11">The sequence shown here is derived from an EMBL/GenBank/DDBJ whole genome shotgun (WGS) entry which is preliminary data.</text>
</comment>
<evidence type="ECO:0000313" key="11">
    <source>
        <dbReference type="EMBL" id="SPO04533.1"/>
    </source>
</evidence>
<feature type="domain" description="L-type lectin-like" evidence="10">
    <location>
        <begin position="21"/>
        <end position="239"/>
    </location>
</feature>
<evidence type="ECO:0000256" key="6">
    <source>
        <dbReference type="SAM" id="Coils"/>
    </source>
</evidence>
<feature type="region of interest" description="Disordered" evidence="7">
    <location>
        <begin position="240"/>
        <end position="303"/>
    </location>
</feature>
<dbReference type="GO" id="GO:0005793">
    <property type="term" value="C:endoplasmic reticulum-Golgi intermediate compartment"/>
    <property type="evidence" value="ECO:0007669"/>
    <property type="project" value="TreeGrafter"/>
</dbReference>
<evidence type="ECO:0000259" key="10">
    <source>
        <dbReference type="PROSITE" id="PS51328"/>
    </source>
</evidence>
<dbReference type="InterPro" id="IPR005052">
    <property type="entry name" value="Lectin_leg"/>
</dbReference>
<dbReference type="EMBL" id="ONZQ02000010">
    <property type="protein sequence ID" value="SPO04533.1"/>
    <property type="molecule type" value="Genomic_DNA"/>
</dbReference>
<dbReference type="GO" id="GO:0030134">
    <property type="term" value="C:COPII-coated ER to Golgi transport vesicle"/>
    <property type="evidence" value="ECO:0007669"/>
    <property type="project" value="TreeGrafter"/>
</dbReference>
<dbReference type="Proteomes" id="UP001187682">
    <property type="component" value="Unassembled WGS sequence"/>
</dbReference>
<proteinExistence type="predicted"/>
<feature type="chain" id="PRO_5041927402" evidence="9">
    <location>
        <begin position="21"/>
        <end position="452"/>
    </location>
</feature>
<dbReference type="AlphaFoldDB" id="A0AAE8N320"/>
<evidence type="ECO:0000256" key="1">
    <source>
        <dbReference type="ARBA" id="ARBA00004479"/>
    </source>
</evidence>